<evidence type="ECO:0000313" key="3">
    <source>
        <dbReference type="Proteomes" id="UP000204502"/>
    </source>
</evidence>
<dbReference type="RefSeq" id="YP_009274893.1">
    <property type="nucleotide sequence ID" value="NC_030920.1"/>
</dbReference>
<proteinExistence type="predicted"/>
<sequence length="74" mass="7943">MMISGIVVVAGSIGVVMAAGSVVVAGFKYFHEFDPNFSSGSKRSSRDSGYGSSSDSYRQRMNDMKRPSGTNLNR</sequence>
<feature type="region of interest" description="Disordered" evidence="1">
    <location>
        <begin position="34"/>
        <end position="74"/>
    </location>
</feature>
<keyword evidence="3" id="KW-1185">Reference proteome</keyword>
<dbReference type="EMBL" id="KU253712">
    <property type="protein sequence ID" value="AMB18769.1"/>
    <property type="molecule type" value="Genomic_DNA"/>
</dbReference>
<evidence type="ECO:0000313" key="2">
    <source>
        <dbReference type="EMBL" id="AMB18769.1"/>
    </source>
</evidence>
<feature type="compositionally biased region" description="Basic and acidic residues" evidence="1">
    <location>
        <begin position="57"/>
        <end position="66"/>
    </location>
</feature>
<dbReference type="KEGG" id="vg:28801848"/>
<accession>A0A0Y0ABQ7</accession>
<organism evidence="2 3">
    <name type="scientific">Bacillus phage Eldridge</name>
    <dbReference type="NCBI Taxonomy" id="1776293"/>
    <lineage>
        <taxon>Viruses</taxon>
        <taxon>Duplodnaviria</taxon>
        <taxon>Heunggongvirae</taxon>
        <taxon>Uroviricota</taxon>
        <taxon>Caudoviricetes</taxon>
        <taxon>Herelleviridae</taxon>
        <taxon>Bastillevirinae</taxon>
        <taxon>Eldridgevirus</taxon>
        <taxon>Eldridgevirus eldridge</taxon>
    </lineage>
</organism>
<gene>
    <name evidence="2" type="ORF">Eldridge_0189</name>
</gene>
<dbReference type="InterPro" id="IPR055818">
    <property type="entry name" value="DUF7394"/>
</dbReference>
<name>A0A0Y0ABQ7_9CAUD</name>
<dbReference type="GeneID" id="28801848"/>
<dbReference type="Pfam" id="PF24126">
    <property type="entry name" value="DUF7394"/>
    <property type="match status" value="1"/>
</dbReference>
<reference evidence="2 3" key="1">
    <citation type="journal article" date="2016" name="Genome Announc.">
        <title>Complete Genome Sequence of Bacillus megaterium Bacteriophage Eldridge.</title>
        <authorList>
            <person name="Reveille A.M."/>
            <person name="Eldridge K.A."/>
            <person name="Temple L.M."/>
        </authorList>
    </citation>
    <scope>NUCLEOTIDE SEQUENCE [LARGE SCALE GENOMIC DNA]</scope>
</reference>
<evidence type="ECO:0000256" key="1">
    <source>
        <dbReference type="SAM" id="MobiDB-lite"/>
    </source>
</evidence>
<dbReference type="Proteomes" id="UP000204502">
    <property type="component" value="Segment"/>
</dbReference>
<feature type="compositionally biased region" description="Low complexity" evidence="1">
    <location>
        <begin position="38"/>
        <end position="56"/>
    </location>
</feature>
<protein>
    <submittedName>
        <fullName evidence="2">Uncharacterized protein</fullName>
    </submittedName>
</protein>